<evidence type="ECO:0000313" key="10">
    <source>
        <dbReference type="Proteomes" id="UP000254601"/>
    </source>
</evidence>
<evidence type="ECO:0000256" key="7">
    <source>
        <dbReference type="RuleBase" id="RU365041"/>
    </source>
</evidence>
<dbReference type="InterPro" id="IPR003416">
    <property type="entry name" value="MgtC/SapB/SrpB/YhiD_fam"/>
</dbReference>
<accession>A0A380MY88</accession>
<evidence type="ECO:0000256" key="2">
    <source>
        <dbReference type="ARBA" id="ARBA00009298"/>
    </source>
</evidence>
<dbReference type="Proteomes" id="UP000254601">
    <property type="component" value="Unassembled WGS sequence"/>
</dbReference>
<dbReference type="EMBL" id="UHIC01000001">
    <property type="protein sequence ID" value="SUO97248.1"/>
    <property type="molecule type" value="Genomic_DNA"/>
</dbReference>
<dbReference type="AlphaFoldDB" id="A0A380MY88"/>
<dbReference type="PANTHER" id="PTHR33778">
    <property type="entry name" value="PROTEIN MGTC"/>
    <property type="match status" value="1"/>
</dbReference>
<evidence type="ECO:0000256" key="3">
    <source>
        <dbReference type="ARBA" id="ARBA00022475"/>
    </source>
</evidence>
<keyword evidence="4 7" id="KW-0812">Transmembrane</keyword>
<feature type="domain" description="MgtC/SapB/SrpB/YhiD N-terminal" evidence="8">
    <location>
        <begin position="27"/>
        <end position="155"/>
    </location>
</feature>
<evidence type="ECO:0000313" key="9">
    <source>
        <dbReference type="EMBL" id="SUO97248.1"/>
    </source>
</evidence>
<evidence type="ECO:0000259" key="8">
    <source>
        <dbReference type="Pfam" id="PF02308"/>
    </source>
</evidence>
<keyword evidence="3" id="KW-1003">Cell membrane</keyword>
<keyword evidence="5 7" id="KW-1133">Transmembrane helix</keyword>
<keyword evidence="10" id="KW-1185">Reference proteome</keyword>
<feature type="transmembrane region" description="Helical" evidence="7">
    <location>
        <begin position="112"/>
        <end position="133"/>
    </location>
</feature>
<sequence>MSDVTSLFTFISDQFNHQLNTMAYGKLLLAIVLGGIIGLEREAKRKPVGVRTCIIISVTTCILTIVSISAAEYYAALSANIRTDPMRLAAQVVSGIGFLGTGVILHKTNDMISGITTAAMIWVSAAMGIAIGAGFYGDAIIVSLIILLVLRYSHYVKILLPKRQKFNHVMIKLEIPPEMDVNIISERLNKRVQQIKSIGIKEKNENTLTIAIQAQIPEQETSYSIYKELKGIEQIQAIEIKYFL</sequence>
<feature type="transmembrane region" description="Helical" evidence="7">
    <location>
        <begin position="52"/>
        <end position="76"/>
    </location>
</feature>
<dbReference type="OrthoDB" id="9811198at2"/>
<evidence type="ECO:0000256" key="1">
    <source>
        <dbReference type="ARBA" id="ARBA00004651"/>
    </source>
</evidence>
<feature type="transmembrane region" description="Helical" evidence="7">
    <location>
        <begin position="22"/>
        <end position="40"/>
    </location>
</feature>
<evidence type="ECO:0000256" key="5">
    <source>
        <dbReference type="ARBA" id="ARBA00022989"/>
    </source>
</evidence>
<protein>
    <recommendedName>
        <fullName evidence="7">Protein MgtC</fullName>
    </recommendedName>
</protein>
<gene>
    <name evidence="9" type="primary">sapB</name>
    <name evidence="9" type="ORF">NCTC13337_02303</name>
</gene>
<feature type="transmembrane region" description="Helical" evidence="7">
    <location>
        <begin position="139"/>
        <end position="160"/>
    </location>
</feature>
<feature type="transmembrane region" description="Helical" evidence="7">
    <location>
        <begin position="88"/>
        <end position="105"/>
    </location>
</feature>
<comment type="subcellular location">
    <subcellularLocation>
        <location evidence="7">Cell inner membrane</location>
        <topology evidence="7">Multi-pass membrane protein</topology>
    </subcellularLocation>
    <subcellularLocation>
        <location evidence="1">Cell membrane</location>
        <topology evidence="1">Multi-pass membrane protein</topology>
    </subcellularLocation>
</comment>
<dbReference type="InterPro" id="IPR049177">
    <property type="entry name" value="MgtC_SapB_SrpB_YhiD_N"/>
</dbReference>
<name>A0A380MY88_9GAMM</name>
<evidence type="ECO:0000256" key="4">
    <source>
        <dbReference type="ARBA" id="ARBA00022692"/>
    </source>
</evidence>
<dbReference type="GO" id="GO:0005886">
    <property type="term" value="C:plasma membrane"/>
    <property type="evidence" value="ECO:0007669"/>
    <property type="project" value="UniProtKB-SubCell"/>
</dbReference>
<keyword evidence="7" id="KW-0997">Cell inner membrane</keyword>
<organism evidence="9 10">
    <name type="scientific">Suttonella ornithocola</name>
    <dbReference type="NCBI Taxonomy" id="279832"/>
    <lineage>
        <taxon>Bacteria</taxon>
        <taxon>Pseudomonadati</taxon>
        <taxon>Pseudomonadota</taxon>
        <taxon>Gammaproteobacteria</taxon>
        <taxon>Cardiobacteriales</taxon>
        <taxon>Cardiobacteriaceae</taxon>
        <taxon>Suttonella</taxon>
    </lineage>
</organism>
<dbReference type="PANTHER" id="PTHR33778:SF1">
    <property type="entry name" value="MAGNESIUM TRANSPORTER YHID-RELATED"/>
    <property type="match status" value="1"/>
</dbReference>
<evidence type="ECO:0000256" key="6">
    <source>
        <dbReference type="ARBA" id="ARBA00023136"/>
    </source>
</evidence>
<keyword evidence="6 7" id="KW-0472">Membrane</keyword>
<dbReference type="PRINTS" id="PR01837">
    <property type="entry name" value="MGTCSAPBPROT"/>
</dbReference>
<proteinExistence type="inferred from homology"/>
<reference evidence="9 10" key="1">
    <citation type="submission" date="2018-06" db="EMBL/GenBank/DDBJ databases">
        <authorList>
            <consortium name="Pathogen Informatics"/>
            <person name="Doyle S."/>
        </authorList>
    </citation>
    <scope>NUCLEOTIDE SEQUENCE [LARGE SCALE GENOMIC DNA]</scope>
    <source>
        <strain evidence="9 10">NCTC13337</strain>
    </source>
</reference>
<comment type="similarity">
    <text evidence="2 7">Belongs to the MgtC/SapB family.</text>
</comment>
<dbReference type="Pfam" id="PF02308">
    <property type="entry name" value="MgtC"/>
    <property type="match status" value="1"/>
</dbReference>